<dbReference type="eggNOG" id="COG0654">
    <property type="taxonomic scope" value="Bacteria"/>
</dbReference>
<proteinExistence type="predicted"/>
<dbReference type="STRING" id="717774.Marme_2418"/>
<dbReference type="Proteomes" id="UP000001062">
    <property type="component" value="Chromosome"/>
</dbReference>
<keyword evidence="7" id="KW-1185">Reference proteome</keyword>
<keyword evidence="3" id="KW-0274">FAD</keyword>
<protein>
    <submittedName>
        <fullName evidence="6">Zeaxanthin epoxidase</fullName>
        <ecNumber evidence="6">1.14.15.21</ecNumber>
    </submittedName>
</protein>
<evidence type="ECO:0000256" key="3">
    <source>
        <dbReference type="ARBA" id="ARBA00022827"/>
    </source>
</evidence>
<dbReference type="GO" id="GO:0052662">
    <property type="term" value="F:zeaxanthin epoxidase activity"/>
    <property type="evidence" value="ECO:0007669"/>
    <property type="project" value="UniProtKB-EC"/>
</dbReference>
<sequence length="373" mass="41506">MSVAIVGAGIGGLTTALFLEKLGVSVQVFEQSPEIKPIGAGIILAHNAMQVFDKLGFKESLTDLGNPLTSINIATEKLEVLNRIETLHFDRKYGANSVAIQRGILQRFLIDKLQTKCLNLNKKVVDFKTGERNTIVFSDGDKSVFDVVIAADGIQSMIRKKTFDRSVIRSPNQVCWRGISNAKLPMQFDTELNELWGKGSRFGFVNISKNEVYWYALHNGHDQIEKSDLLAYFQDYDPVVNSVISATKADKIFKSDIYDLKPISSWFKGNVCLLGDAAHATTPNMGQGACQAIEDAYVLSHYISQYDAAVAFSKYQGVRKAKADMIVNLSWKFGMMSQIQNPIARALRNLSMKAIPAKYNVKQSDKIYQLAEL</sequence>
<dbReference type="PATRIC" id="fig|717774.3.peg.2499"/>
<gene>
    <name evidence="6" type="ordered locus">Marme_2418</name>
</gene>
<dbReference type="SUPFAM" id="SSF51905">
    <property type="entry name" value="FAD/NAD(P)-binding domain"/>
    <property type="match status" value="1"/>
</dbReference>
<dbReference type="HOGENOM" id="CLU_009665_19_5_6"/>
<feature type="domain" description="FAD-binding" evidence="5">
    <location>
        <begin position="2"/>
        <end position="301"/>
    </location>
</feature>
<dbReference type="RefSeq" id="WP_013661556.1">
    <property type="nucleotide sequence ID" value="NC_015276.1"/>
</dbReference>
<dbReference type="AlphaFoldDB" id="F2JUZ8"/>
<keyword evidence="4 6" id="KW-0560">Oxidoreductase</keyword>
<evidence type="ECO:0000313" key="7">
    <source>
        <dbReference type="Proteomes" id="UP000001062"/>
    </source>
</evidence>
<reference evidence="6 7" key="1">
    <citation type="journal article" date="2012" name="Stand. Genomic Sci.">
        <title>Complete genome sequence of the melanogenic marine bacterium Marinomonas mediterranea type strain (MMB-1(T)).</title>
        <authorList>
            <person name="Lucas-Elio P."/>
            <person name="Goodwin L."/>
            <person name="Woyke T."/>
            <person name="Pitluck S."/>
            <person name="Nolan M."/>
            <person name="Kyrpides N.C."/>
            <person name="Detter J.C."/>
            <person name="Copeland A."/>
            <person name="Teshima H."/>
            <person name="Bruce D."/>
            <person name="Detter C."/>
            <person name="Tapia R."/>
            <person name="Han S."/>
            <person name="Land M.L."/>
            <person name="Ivanova N."/>
            <person name="Mikhailova N."/>
            <person name="Johnston A.W."/>
            <person name="Sanchez-Amat A."/>
        </authorList>
    </citation>
    <scope>NUCLEOTIDE SEQUENCE [LARGE SCALE GENOMIC DNA]</scope>
    <source>
        <strain evidence="7">ATCC 700492 / JCM 21426 / NBRC 103028 / MMB-1</strain>
    </source>
</reference>
<comment type="cofactor">
    <cofactor evidence="1">
        <name>FAD</name>
        <dbReference type="ChEBI" id="CHEBI:57692"/>
    </cofactor>
</comment>
<dbReference type="EC" id="1.14.15.21" evidence="6"/>
<evidence type="ECO:0000256" key="2">
    <source>
        <dbReference type="ARBA" id="ARBA00022630"/>
    </source>
</evidence>
<dbReference type="PRINTS" id="PR00420">
    <property type="entry name" value="RNGMNOXGNASE"/>
</dbReference>
<evidence type="ECO:0000256" key="4">
    <source>
        <dbReference type="ARBA" id="ARBA00023002"/>
    </source>
</evidence>
<evidence type="ECO:0000313" key="6">
    <source>
        <dbReference type="EMBL" id="ADZ91652.1"/>
    </source>
</evidence>
<dbReference type="InterPro" id="IPR036188">
    <property type="entry name" value="FAD/NAD-bd_sf"/>
</dbReference>
<evidence type="ECO:0000259" key="5">
    <source>
        <dbReference type="Pfam" id="PF01494"/>
    </source>
</evidence>
<accession>F2JUZ8</accession>
<dbReference type="KEGG" id="mme:Marme_2418"/>
<dbReference type="GO" id="GO:0071949">
    <property type="term" value="F:FAD binding"/>
    <property type="evidence" value="ECO:0007669"/>
    <property type="project" value="InterPro"/>
</dbReference>
<dbReference type="EMBL" id="CP002583">
    <property type="protein sequence ID" value="ADZ91652.1"/>
    <property type="molecule type" value="Genomic_DNA"/>
</dbReference>
<dbReference type="Gene3D" id="3.50.50.60">
    <property type="entry name" value="FAD/NAD(P)-binding domain"/>
    <property type="match status" value="1"/>
</dbReference>
<keyword evidence="2" id="KW-0285">Flavoprotein</keyword>
<evidence type="ECO:0000256" key="1">
    <source>
        <dbReference type="ARBA" id="ARBA00001974"/>
    </source>
</evidence>
<dbReference type="PANTHER" id="PTHR46496:SF1">
    <property type="entry name" value="ZEAXANTHIN EPOXIDASE, CHLOROPLASTIC"/>
    <property type="match status" value="1"/>
</dbReference>
<name>F2JUZ8_MARM1</name>
<dbReference type="InterPro" id="IPR002938">
    <property type="entry name" value="FAD-bd"/>
</dbReference>
<dbReference type="PANTHER" id="PTHR46496">
    <property type="match status" value="1"/>
</dbReference>
<dbReference type="Pfam" id="PF01494">
    <property type="entry name" value="FAD_binding_3"/>
    <property type="match status" value="1"/>
</dbReference>
<organism evidence="6 7">
    <name type="scientific">Marinomonas mediterranea (strain ATCC 700492 / JCM 21426 / NBRC 103028 / MMB-1)</name>
    <dbReference type="NCBI Taxonomy" id="717774"/>
    <lineage>
        <taxon>Bacteria</taxon>
        <taxon>Pseudomonadati</taxon>
        <taxon>Pseudomonadota</taxon>
        <taxon>Gammaproteobacteria</taxon>
        <taxon>Oceanospirillales</taxon>
        <taxon>Oceanospirillaceae</taxon>
        <taxon>Marinomonas</taxon>
    </lineage>
</organism>